<evidence type="ECO:0000313" key="4">
    <source>
        <dbReference type="EnsemblProtists" id="EOD13503"/>
    </source>
</evidence>
<keyword evidence="5" id="KW-1185">Reference proteome</keyword>
<feature type="domain" description="Beta-lactamase-related" evidence="3">
    <location>
        <begin position="610"/>
        <end position="777"/>
    </location>
</feature>
<evidence type="ECO:0000313" key="5">
    <source>
        <dbReference type="Proteomes" id="UP000013827"/>
    </source>
</evidence>
<dbReference type="GeneID" id="17259639"/>
<dbReference type="SUPFAM" id="SSF53448">
    <property type="entry name" value="Nucleotide-diphospho-sugar transferases"/>
    <property type="match status" value="1"/>
</dbReference>
<keyword evidence="2" id="KW-0812">Transmembrane</keyword>
<dbReference type="AlphaFoldDB" id="A0A0D3IQG8"/>
<feature type="domain" description="Beta-lactamase-related" evidence="3">
    <location>
        <begin position="74"/>
        <end position="310"/>
    </location>
</feature>
<evidence type="ECO:0000256" key="1">
    <source>
        <dbReference type="SAM" id="MobiDB-lite"/>
    </source>
</evidence>
<proteinExistence type="predicted"/>
<dbReference type="PaxDb" id="2903-EOD13503"/>
<name>A0A0D3IQG8_EMIH1</name>
<dbReference type="eggNOG" id="ENOG502S5SD">
    <property type="taxonomic scope" value="Eukaryota"/>
</dbReference>
<dbReference type="Proteomes" id="UP000013827">
    <property type="component" value="Unassembled WGS sequence"/>
</dbReference>
<dbReference type="EnsemblProtists" id="EOD13503">
    <property type="protein sequence ID" value="EOD13503"/>
    <property type="gene ID" value="EMIHUDRAFT_103806"/>
</dbReference>
<feature type="region of interest" description="Disordered" evidence="1">
    <location>
        <begin position="580"/>
        <end position="631"/>
    </location>
</feature>
<reference evidence="4" key="2">
    <citation type="submission" date="2024-10" db="UniProtKB">
        <authorList>
            <consortium name="EnsemblProtists"/>
        </authorList>
    </citation>
    <scope>IDENTIFICATION</scope>
</reference>
<reference evidence="5" key="1">
    <citation type="journal article" date="2013" name="Nature">
        <title>Pan genome of the phytoplankton Emiliania underpins its global distribution.</title>
        <authorList>
            <person name="Read B.A."/>
            <person name="Kegel J."/>
            <person name="Klute M.J."/>
            <person name="Kuo A."/>
            <person name="Lefebvre S.C."/>
            <person name="Maumus F."/>
            <person name="Mayer C."/>
            <person name="Miller J."/>
            <person name="Monier A."/>
            <person name="Salamov A."/>
            <person name="Young J."/>
            <person name="Aguilar M."/>
            <person name="Claverie J.M."/>
            <person name="Frickenhaus S."/>
            <person name="Gonzalez K."/>
            <person name="Herman E.K."/>
            <person name="Lin Y.C."/>
            <person name="Napier J."/>
            <person name="Ogata H."/>
            <person name="Sarno A.F."/>
            <person name="Shmutz J."/>
            <person name="Schroeder D."/>
            <person name="de Vargas C."/>
            <person name="Verret F."/>
            <person name="von Dassow P."/>
            <person name="Valentin K."/>
            <person name="Van de Peer Y."/>
            <person name="Wheeler G."/>
            <person name="Dacks J.B."/>
            <person name="Delwiche C.F."/>
            <person name="Dyhrman S.T."/>
            <person name="Glockner G."/>
            <person name="John U."/>
            <person name="Richards T."/>
            <person name="Worden A.Z."/>
            <person name="Zhang X."/>
            <person name="Grigoriev I.V."/>
            <person name="Allen A.E."/>
            <person name="Bidle K."/>
            <person name="Borodovsky M."/>
            <person name="Bowler C."/>
            <person name="Brownlee C."/>
            <person name="Cock J.M."/>
            <person name="Elias M."/>
            <person name="Gladyshev V.N."/>
            <person name="Groth M."/>
            <person name="Guda C."/>
            <person name="Hadaegh A."/>
            <person name="Iglesias-Rodriguez M.D."/>
            <person name="Jenkins J."/>
            <person name="Jones B.M."/>
            <person name="Lawson T."/>
            <person name="Leese F."/>
            <person name="Lindquist E."/>
            <person name="Lobanov A."/>
            <person name="Lomsadze A."/>
            <person name="Malik S.B."/>
            <person name="Marsh M.E."/>
            <person name="Mackinder L."/>
            <person name="Mock T."/>
            <person name="Mueller-Roeber B."/>
            <person name="Pagarete A."/>
            <person name="Parker M."/>
            <person name="Probert I."/>
            <person name="Quesneville H."/>
            <person name="Raines C."/>
            <person name="Rensing S.A."/>
            <person name="Riano-Pachon D.M."/>
            <person name="Richier S."/>
            <person name="Rokitta S."/>
            <person name="Shiraiwa Y."/>
            <person name="Soanes D.M."/>
            <person name="van der Giezen M."/>
            <person name="Wahlund T.M."/>
            <person name="Williams B."/>
            <person name="Wilson W."/>
            <person name="Wolfe G."/>
            <person name="Wurch L.L."/>
        </authorList>
    </citation>
    <scope>NUCLEOTIDE SEQUENCE</scope>
</reference>
<dbReference type="HOGENOM" id="CLU_377018_0_0_1"/>
<sequence length="794" mass="85424">MAGPRGGHVLAAATAVAAAVALLALIRRRRHLQGPLIDADLDGTWPLPLAQPEAVGLSTQRLSEISRWSDGWVGSGKLPGLFTAIARRGKLVYAHSSGSADVASGSPLTQHTLVRLYSLTKPLVSVCAMVLYEKGLFQLDEPVSHHLPSFANARVLLASGEIVPAEREVTVHHLLTHTAGLTYGDSDTAVDEAYKAAGCGWDAPYHLSLSDFVDRIGRLPLAFHPGESWRYSYATDVLGRLLEVISGLPLDRLMDETLFSPLGMADSGFVVPPEKLPRFAAIYEASEAPGRVGAVARQRRRFERGGSFATLLWSLRRSADAGSQPVLAHVLRQLHDGGVNKVVLVLGARGALIRAALAEMGLSPQLEIRFVDLGATFANGFAASLLAARSEVGEADFLICTPDHLFDCSLVPRMRRALIDAAGGDGRPSVFDAVALVEEEPVDRHRRGLPDSMVRVAMQSEEHGGVAAVLHLGEGTMPEAGPAVRHGVEAGIYACTPAVFARLEELSLHLDHFALSEAMARLVEHGRLGGTSTRGRPWFAFERAPAAEQERFHVIDRRLNEAALTPPSSPLSMTRRLAQRLNGSPRPSSPSPPSPPSRPTSSASPPPIQAASPWRREPSSADPPPRPRRFHVLDDAEAGDFTVRRPFLEAGGGVVSTAHDYLRFAAMLLNRGELDGVRILSCKTVDFMNSNHLPLGEAGLHRVDIEAIAADSGFAETGFDGIGFGLGWSVIVDPIKARLLASKGEFGWGGWASTFFAVVPREQMIVLSLAQIAPSDRYPIRRQLRTMAMSTIVD</sequence>
<dbReference type="PANTHER" id="PTHR43283:SF3">
    <property type="entry name" value="BETA-LACTAMASE FAMILY PROTEIN (AFU_ORTHOLOGUE AFUA_5G07500)"/>
    <property type="match status" value="1"/>
</dbReference>
<feature type="transmembrane region" description="Helical" evidence="2">
    <location>
        <begin position="6"/>
        <end position="26"/>
    </location>
</feature>
<dbReference type="SUPFAM" id="SSF56601">
    <property type="entry name" value="beta-lactamase/transpeptidase-like"/>
    <property type="match status" value="2"/>
</dbReference>
<dbReference type="Pfam" id="PF00144">
    <property type="entry name" value="Beta-lactamase"/>
    <property type="match status" value="2"/>
</dbReference>
<keyword evidence="2" id="KW-0472">Membrane</keyword>
<dbReference type="RefSeq" id="XP_005765932.1">
    <property type="nucleotide sequence ID" value="XM_005765875.1"/>
</dbReference>
<dbReference type="InterPro" id="IPR029044">
    <property type="entry name" value="Nucleotide-diphossugar_trans"/>
</dbReference>
<dbReference type="InterPro" id="IPR012338">
    <property type="entry name" value="Beta-lactam/transpept-like"/>
</dbReference>
<dbReference type="InterPro" id="IPR050789">
    <property type="entry name" value="Diverse_Enzym_Activities"/>
</dbReference>
<evidence type="ECO:0000256" key="2">
    <source>
        <dbReference type="SAM" id="Phobius"/>
    </source>
</evidence>
<protein>
    <recommendedName>
        <fullName evidence="3">Beta-lactamase-related domain-containing protein</fullName>
    </recommendedName>
</protein>
<dbReference type="STRING" id="2903.R1BTR5"/>
<dbReference type="KEGG" id="ehx:EMIHUDRAFT_103806"/>
<accession>A0A0D3IQG8</accession>
<evidence type="ECO:0000259" key="3">
    <source>
        <dbReference type="Pfam" id="PF00144"/>
    </source>
</evidence>
<keyword evidence="2" id="KW-1133">Transmembrane helix</keyword>
<feature type="compositionally biased region" description="Pro residues" evidence="1">
    <location>
        <begin position="587"/>
        <end position="608"/>
    </location>
</feature>
<dbReference type="Gene3D" id="3.40.710.10">
    <property type="entry name" value="DD-peptidase/beta-lactamase superfamily"/>
    <property type="match status" value="2"/>
</dbReference>
<organism evidence="4 5">
    <name type="scientific">Emiliania huxleyi (strain CCMP1516)</name>
    <dbReference type="NCBI Taxonomy" id="280463"/>
    <lineage>
        <taxon>Eukaryota</taxon>
        <taxon>Haptista</taxon>
        <taxon>Haptophyta</taxon>
        <taxon>Prymnesiophyceae</taxon>
        <taxon>Isochrysidales</taxon>
        <taxon>Noelaerhabdaceae</taxon>
        <taxon>Emiliania</taxon>
    </lineage>
</organism>
<dbReference type="InterPro" id="IPR001466">
    <property type="entry name" value="Beta-lactam-related"/>
</dbReference>
<dbReference type="PANTHER" id="PTHR43283">
    <property type="entry name" value="BETA-LACTAMASE-RELATED"/>
    <property type="match status" value="1"/>
</dbReference>